<dbReference type="Gene3D" id="3.20.20.70">
    <property type="entry name" value="Aldolase class I"/>
    <property type="match status" value="1"/>
</dbReference>
<organism evidence="8 9">
    <name type="scientific">Streptacidiphilus pinicola</name>
    <dbReference type="NCBI Taxonomy" id="2219663"/>
    <lineage>
        <taxon>Bacteria</taxon>
        <taxon>Bacillati</taxon>
        <taxon>Actinomycetota</taxon>
        <taxon>Actinomycetes</taxon>
        <taxon>Kitasatosporales</taxon>
        <taxon>Streptomycetaceae</taxon>
        <taxon>Streptacidiphilus</taxon>
    </lineage>
</organism>
<dbReference type="GO" id="GO:0051539">
    <property type="term" value="F:4 iron, 4 sulfur cluster binding"/>
    <property type="evidence" value="ECO:0007669"/>
    <property type="project" value="UniProtKB-KW"/>
</dbReference>
<dbReference type="SFLD" id="SFLDS00029">
    <property type="entry name" value="Radical_SAM"/>
    <property type="match status" value="1"/>
</dbReference>
<comment type="cofactor">
    <cofactor evidence="1">
        <name>pyridoxal 5'-phosphate</name>
        <dbReference type="ChEBI" id="CHEBI:597326"/>
    </cofactor>
</comment>
<keyword evidence="7" id="KW-0411">Iron-sulfur</keyword>
<keyword evidence="4" id="KW-0479">Metal-binding</keyword>
<dbReference type="Proteomes" id="UP000248889">
    <property type="component" value="Unassembled WGS sequence"/>
</dbReference>
<dbReference type="AlphaFoldDB" id="A0A2X0K385"/>
<dbReference type="SFLD" id="SFLDG01070">
    <property type="entry name" value="PLP-dependent"/>
    <property type="match status" value="1"/>
</dbReference>
<dbReference type="PANTHER" id="PTHR30538:SF0">
    <property type="entry name" value="L-LYSINE 2,3-AMINOMUTASE AQ_1632-RELATED"/>
    <property type="match status" value="1"/>
</dbReference>
<dbReference type="InterPro" id="IPR007197">
    <property type="entry name" value="rSAM"/>
</dbReference>
<dbReference type="InterPro" id="IPR013785">
    <property type="entry name" value="Aldolase_TIM"/>
</dbReference>
<dbReference type="InterPro" id="IPR003739">
    <property type="entry name" value="Lys_aminomutase/Glu_NH3_mut"/>
</dbReference>
<keyword evidence="5" id="KW-0663">Pyridoxal phosphate</keyword>
<keyword evidence="9" id="KW-1185">Reference proteome</keyword>
<evidence type="ECO:0000256" key="3">
    <source>
        <dbReference type="ARBA" id="ARBA00022691"/>
    </source>
</evidence>
<dbReference type="GO" id="GO:0003824">
    <property type="term" value="F:catalytic activity"/>
    <property type="evidence" value="ECO:0007669"/>
    <property type="project" value="InterPro"/>
</dbReference>
<dbReference type="InterPro" id="IPR058240">
    <property type="entry name" value="rSAM_sf"/>
</dbReference>
<gene>
    <name evidence="8" type="ORF">DN069_20680</name>
</gene>
<evidence type="ECO:0000256" key="6">
    <source>
        <dbReference type="ARBA" id="ARBA00023004"/>
    </source>
</evidence>
<dbReference type="PANTHER" id="PTHR30538">
    <property type="entry name" value="LYSINE 2,3-AMINOMUTASE-RELATED"/>
    <property type="match status" value="1"/>
</dbReference>
<evidence type="ECO:0000313" key="8">
    <source>
        <dbReference type="EMBL" id="RAG83715.1"/>
    </source>
</evidence>
<name>A0A2X0K385_9ACTN</name>
<evidence type="ECO:0000313" key="9">
    <source>
        <dbReference type="Proteomes" id="UP000248889"/>
    </source>
</evidence>
<keyword evidence="2" id="KW-0004">4Fe-4S</keyword>
<keyword evidence="3" id="KW-0949">S-adenosyl-L-methionine</keyword>
<keyword evidence="6" id="KW-0408">Iron</keyword>
<evidence type="ECO:0000256" key="1">
    <source>
        <dbReference type="ARBA" id="ARBA00001933"/>
    </source>
</evidence>
<dbReference type="EMBL" id="QKYN01000080">
    <property type="protein sequence ID" value="RAG83715.1"/>
    <property type="molecule type" value="Genomic_DNA"/>
</dbReference>
<evidence type="ECO:0000256" key="4">
    <source>
        <dbReference type="ARBA" id="ARBA00022723"/>
    </source>
</evidence>
<dbReference type="OrthoDB" id="9768064at2"/>
<evidence type="ECO:0000256" key="2">
    <source>
        <dbReference type="ARBA" id="ARBA00022485"/>
    </source>
</evidence>
<reference evidence="8 9" key="1">
    <citation type="submission" date="2018-06" db="EMBL/GenBank/DDBJ databases">
        <title>Streptacidiphilus pinicola sp. nov., isolated from pine grove soil.</title>
        <authorList>
            <person name="Roh S.G."/>
            <person name="Park S."/>
            <person name="Kim M.-K."/>
            <person name="Yun B.-R."/>
            <person name="Park J."/>
            <person name="Kim M.J."/>
            <person name="Kim Y.S."/>
            <person name="Kim S.B."/>
        </authorList>
    </citation>
    <scope>NUCLEOTIDE SEQUENCE [LARGE SCALE GENOMIC DNA]</scope>
    <source>
        <strain evidence="8 9">MMS16-CNU450</strain>
    </source>
</reference>
<evidence type="ECO:0000256" key="7">
    <source>
        <dbReference type="ARBA" id="ARBA00023014"/>
    </source>
</evidence>
<dbReference type="SUPFAM" id="SSF102114">
    <property type="entry name" value="Radical SAM enzymes"/>
    <property type="match status" value="1"/>
</dbReference>
<evidence type="ECO:0000256" key="5">
    <source>
        <dbReference type="ARBA" id="ARBA00022898"/>
    </source>
</evidence>
<sequence length="437" mass="48668">MAVQNSDPHGDRPVFRALSLPHLDALLARAGLDEQDRLRARAVAEVLPFRTNSYVVDELIDWEAAPDDPMYRLVFPQPDMLPRADVDRIAGMLRGGASADRLRADVHDIRLRLNPHPSGQLDLNAPRLDDGEPVQGMQHKYAETLLFFPRQGQTCHAYCSYCFRWPQFVGEPDLRMASGDAEALRSYVATHPEITSVLITGGDPLIMSSAVLARYIEPLLEVPHLESVRIGTKALSYWPHRFLTDPDADDLLRLFERVVASGRNLALMGHYSHPRELEPTAAQRALRRVQDSGAVVRCQAPLIRGVNDRAEDWAVLWRRLVAQGAVPYYMFVERDTGPQDYFAVPLARAHALFREAYAQVSGLARTVRGPIMSATPGKVQVDGVAEVAGRRAFVLHYVQARDPELVGRPFFAAYDPDARWLTDLKPLPGDGPLPGLG</sequence>
<accession>A0A2X0K385</accession>
<dbReference type="CDD" id="cd01335">
    <property type="entry name" value="Radical_SAM"/>
    <property type="match status" value="1"/>
</dbReference>
<dbReference type="GO" id="GO:0046872">
    <property type="term" value="F:metal ion binding"/>
    <property type="evidence" value="ECO:0007669"/>
    <property type="project" value="UniProtKB-KW"/>
</dbReference>
<proteinExistence type="predicted"/>
<comment type="caution">
    <text evidence="8">The sequence shown here is derived from an EMBL/GenBank/DDBJ whole genome shotgun (WGS) entry which is preliminary data.</text>
</comment>
<protein>
    <submittedName>
        <fullName evidence="8">Lysine 2,3-aminomutase</fullName>
    </submittedName>
</protein>